<organism evidence="1">
    <name type="scientific">Pseudomonas solani</name>
    <dbReference type="NCBI Taxonomy" id="2731552"/>
    <lineage>
        <taxon>Bacteria</taxon>
        <taxon>Pseudomonadati</taxon>
        <taxon>Pseudomonadota</taxon>
        <taxon>Gammaproteobacteria</taxon>
        <taxon>Pseudomonadales</taxon>
        <taxon>Pseudomonadaceae</taxon>
        <taxon>Pseudomonas</taxon>
    </lineage>
</organism>
<sequence>MKKLFIALLVGLALYGVQQRHPGLFQGLTGAPATTASSTSAQLRQAYEDRRSDLQVEGRAVVTRVLRDDLKGSRHQRFLMRTDDGLSLLVAHNIDLAPRVEGLREGDEIEFAGEYEWNDKGGVIHWTHHDPRGRHPGGWLKHNGRTYR</sequence>
<dbReference type="RefSeq" id="WP_021221634.1">
    <property type="nucleotide sequence ID" value="NZ_CP158373.1"/>
</dbReference>
<dbReference type="EMBL" id="CP158373">
    <property type="protein sequence ID" value="XBY63617.1"/>
    <property type="molecule type" value="Genomic_DNA"/>
</dbReference>
<accession>A0AAU7Y1S5</accession>
<proteinExistence type="predicted"/>
<evidence type="ECO:0000313" key="1">
    <source>
        <dbReference type="EMBL" id="XBY63617.1"/>
    </source>
</evidence>
<dbReference type="InterPro" id="IPR021856">
    <property type="entry name" value="DUF3465"/>
</dbReference>
<gene>
    <name evidence="1" type="ORF">ABS648_27385</name>
</gene>
<dbReference type="AlphaFoldDB" id="A0AAU7Y1S5"/>
<name>A0AAU7Y1S5_9PSED</name>
<protein>
    <submittedName>
        <fullName evidence="1">DUF3465 domain-containing protein</fullName>
    </submittedName>
</protein>
<dbReference type="Pfam" id="PF11948">
    <property type="entry name" value="DUF3465"/>
    <property type="match status" value="1"/>
</dbReference>
<reference evidence="1" key="1">
    <citation type="submission" date="2023-08" db="EMBL/GenBank/DDBJ databases">
        <title>Increased levels of nutrients transform a symbiont into a lethal pathobiont.</title>
        <authorList>
            <person name="Lachnit T."/>
            <person name="Ulrich L."/>
            <person name="Willmer F.M."/>
            <person name="Hasenbein T."/>
            <person name="Steiner L.X."/>
            <person name="Wolters M."/>
            <person name="Herbst E.M."/>
            <person name="Deines P."/>
        </authorList>
    </citation>
    <scope>NUCLEOTIDE SEQUENCE</scope>
    <source>
        <strain evidence="1">T3</strain>
    </source>
</reference>